<keyword evidence="2" id="KW-0812">Transmembrane</keyword>
<feature type="compositionally biased region" description="Low complexity" evidence="1">
    <location>
        <begin position="255"/>
        <end position="266"/>
    </location>
</feature>
<proteinExistence type="predicted"/>
<accession>A0A5J5MRQ7</accession>
<comment type="caution">
    <text evidence="4">The sequence shown here is derived from an EMBL/GenBank/DDBJ whole genome shotgun (WGS) entry which is preliminary data.</text>
</comment>
<dbReference type="Proteomes" id="UP000326062">
    <property type="component" value="Chromosome 2"/>
</dbReference>
<keyword evidence="2" id="KW-1133">Transmembrane helix</keyword>
<dbReference type="PANTHER" id="PTHR37366:SF1">
    <property type="entry name" value="SPERM ACROSOME MEMBRANE-ASSOCIATED PROTEIN 6"/>
    <property type="match status" value="1"/>
</dbReference>
<keyword evidence="3" id="KW-0732">Signal</keyword>
<evidence type="ECO:0000313" key="5">
    <source>
        <dbReference type="Proteomes" id="UP000326062"/>
    </source>
</evidence>
<feature type="region of interest" description="Disordered" evidence="1">
    <location>
        <begin position="244"/>
        <end position="274"/>
    </location>
</feature>
<evidence type="ECO:0000313" key="4">
    <source>
        <dbReference type="EMBL" id="KAB0383171.1"/>
    </source>
</evidence>
<dbReference type="AlphaFoldDB" id="A0A5J5MRQ7"/>
<sequence>MAWLAPWSAILPSLAALAVFDASAWACLLCFTSYEERLQICQIFAGLDSPDLGKCEEAFADAFKGLLDTEINYEERGQLHDAFTQMTHSLQEMAAAQGEWGSFRVAFLHAAEKMQTIILQLKEVQACIPPCGLQEVTRRFRCRGCYSKVCDLPLDCPVQDLTVTRGRQAMFSCTVNFQLPKEEITYSWKFAGGVSRGGASVKGFRRRRQGVGFEEARSRLMLRARGGSRHLGVRVKAPNAVTEPRGGLSVGVSGGRANTRPTRRMTGPPPRGETELQVSFREVLRWVPQEAETIEPWRPSLGELLATPGALTPGNQCLLAALVALASASVTVLAWMFFRWYCSGN</sequence>
<dbReference type="PANTHER" id="PTHR37366">
    <property type="entry name" value="SPERM ACROSOME MEMBRANE-ASSOCIATED PROTEIN 6"/>
    <property type="match status" value="1"/>
</dbReference>
<feature type="transmembrane region" description="Helical" evidence="2">
    <location>
        <begin position="318"/>
        <end position="338"/>
    </location>
</feature>
<evidence type="ECO:0008006" key="6">
    <source>
        <dbReference type="Google" id="ProtNLM"/>
    </source>
</evidence>
<dbReference type="EMBL" id="VCEB01000002">
    <property type="protein sequence ID" value="KAB0383171.1"/>
    <property type="molecule type" value="Genomic_DNA"/>
</dbReference>
<gene>
    <name evidence="4" type="ORF">FD755_005088</name>
</gene>
<protein>
    <recommendedName>
        <fullName evidence="6">Sperm acrosome membrane-associated protein 6</fullName>
    </recommendedName>
</protein>
<evidence type="ECO:0000256" key="3">
    <source>
        <dbReference type="SAM" id="SignalP"/>
    </source>
</evidence>
<feature type="chain" id="PRO_5023880707" description="Sperm acrosome membrane-associated protein 6" evidence="3">
    <location>
        <begin position="27"/>
        <end position="345"/>
    </location>
</feature>
<organism evidence="4 5">
    <name type="scientific">Muntiacus reevesi</name>
    <name type="common">Reeves' muntjac</name>
    <name type="synonym">Cervus reevesi</name>
    <dbReference type="NCBI Taxonomy" id="9886"/>
    <lineage>
        <taxon>Eukaryota</taxon>
        <taxon>Metazoa</taxon>
        <taxon>Chordata</taxon>
        <taxon>Craniata</taxon>
        <taxon>Vertebrata</taxon>
        <taxon>Euteleostomi</taxon>
        <taxon>Mammalia</taxon>
        <taxon>Eutheria</taxon>
        <taxon>Laurasiatheria</taxon>
        <taxon>Artiodactyla</taxon>
        <taxon>Ruminantia</taxon>
        <taxon>Pecora</taxon>
        <taxon>Cervidae</taxon>
        <taxon>Muntiacinae</taxon>
        <taxon>Muntiacus</taxon>
    </lineage>
</organism>
<evidence type="ECO:0000256" key="1">
    <source>
        <dbReference type="SAM" id="MobiDB-lite"/>
    </source>
</evidence>
<keyword evidence="5" id="KW-1185">Reference proteome</keyword>
<evidence type="ECO:0000256" key="2">
    <source>
        <dbReference type="SAM" id="Phobius"/>
    </source>
</evidence>
<keyword evidence="2" id="KW-0472">Membrane</keyword>
<name>A0A5J5MRQ7_MUNRE</name>
<feature type="signal peptide" evidence="3">
    <location>
        <begin position="1"/>
        <end position="26"/>
    </location>
</feature>
<dbReference type="InterPro" id="IPR034549">
    <property type="entry name" value="SPACA6"/>
</dbReference>
<reference evidence="4 5" key="1">
    <citation type="submission" date="2019-06" db="EMBL/GenBank/DDBJ databases">
        <title>Discovery of a novel chromosome fission-fusion reversal in muntjac.</title>
        <authorList>
            <person name="Mudd A.B."/>
            <person name="Bredeson J.V."/>
            <person name="Baum R."/>
            <person name="Hockemeyer D."/>
            <person name="Rokhsar D.S."/>
        </authorList>
    </citation>
    <scope>NUCLEOTIDE SEQUENCE [LARGE SCALE GENOMIC DNA]</scope>
    <source>
        <strain evidence="4">UCam_UCB_Mr</strain>
        <tissue evidence="4">Fibroblast cell line</tissue>
    </source>
</reference>
<dbReference type="GO" id="GO:0007342">
    <property type="term" value="P:fusion of sperm to egg plasma membrane involved in single fertilization"/>
    <property type="evidence" value="ECO:0007669"/>
    <property type="project" value="InterPro"/>
</dbReference>